<keyword evidence="4" id="KW-0949">S-adenosyl-L-methionine</keyword>
<evidence type="ECO:0000256" key="5">
    <source>
        <dbReference type="ARBA" id="ARBA00048957"/>
    </source>
</evidence>
<evidence type="ECO:0000256" key="3">
    <source>
        <dbReference type="ARBA" id="ARBA00022679"/>
    </source>
</evidence>
<keyword evidence="3" id="KW-0808">Transferase</keyword>
<feature type="region of interest" description="Disordered" evidence="7">
    <location>
        <begin position="69"/>
        <end position="93"/>
    </location>
</feature>
<dbReference type="Gene3D" id="3.40.50.150">
    <property type="entry name" value="Vaccinia Virus protein VP39"/>
    <property type="match status" value="1"/>
</dbReference>
<accession>A0A9P6FWQ0</accession>
<reference evidence="8" key="1">
    <citation type="journal article" date="2020" name="Fungal Divers.">
        <title>Resolving the Mortierellaceae phylogeny through synthesis of multi-gene phylogenetics and phylogenomics.</title>
        <authorList>
            <person name="Vandepol N."/>
            <person name="Liber J."/>
            <person name="Desiro A."/>
            <person name="Na H."/>
            <person name="Kennedy M."/>
            <person name="Barry K."/>
            <person name="Grigoriev I.V."/>
            <person name="Miller A.N."/>
            <person name="O'Donnell K."/>
            <person name="Stajich J.E."/>
            <person name="Bonito G."/>
        </authorList>
    </citation>
    <scope>NUCLEOTIDE SEQUENCE</scope>
    <source>
        <strain evidence="8">KOD1015</strain>
    </source>
</reference>
<dbReference type="SUPFAM" id="SSF53335">
    <property type="entry name" value="S-adenosyl-L-methionine-dependent methyltransferases"/>
    <property type="match status" value="1"/>
</dbReference>
<evidence type="ECO:0000256" key="6">
    <source>
        <dbReference type="PROSITE-ProRule" id="PRU00489"/>
    </source>
</evidence>
<dbReference type="PANTHER" id="PTHR12829">
    <property type="entry name" value="N6-ADENOSINE-METHYLTRANSFERASE"/>
    <property type="match status" value="1"/>
</dbReference>
<dbReference type="OrthoDB" id="10262526at2759"/>
<dbReference type="GO" id="GO:0032259">
    <property type="term" value="P:methylation"/>
    <property type="evidence" value="ECO:0007669"/>
    <property type="project" value="UniProtKB-KW"/>
</dbReference>
<feature type="non-terminal residue" evidence="8">
    <location>
        <position position="230"/>
    </location>
</feature>
<evidence type="ECO:0000313" key="8">
    <source>
        <dbReference type="EMBL" id="KAF9582096.1"/>
    </source>
</evidence>
<dbReference type="InterPro" id="IPR007757">
    <property type="entry name" value="MT-A70-like"/>
</dbReference>
<dbReference type="InterPro" id="IPR002052">
    <property type="entry name" value="DNA_methylase_N6_adenine_CS"/>
</dbReference>
<evidence type="ECO:0000313" key="9">
    <source>
        <dbReference type="Proteomes" id="UP000780801"/>
    </source>
</evidence>
<comment type="catalytic activity">
    <reaction evidence="5">
        <text>an adenosine in mRNA + S-adenosyl-L-methionine = an N(6)-methyladenosine in mRNA + S-adenosyl-L-homocysteine + H(+)</text>
        <dbReference type="Rhea" id="RHEA:55584"/>
        <dbReference type="Rhea" id="RHEA-COMP:12414"/>
        <dbReference type="Rhea" id="RHEA-COMP:12417"/>
        <dbReference type="ChEBI" id="CHEBI:15378"/>
        <dbReference type="ChEBI" id="CHEBI:57856"/>
        <dbReference type="ChEBI" id="CHEBI:59789"/>
        <dbReference type="ChEBI" id="CHEBI:74411"/>
        <dbReference type="ChEBI" id="CHEBI:74449"/>
        <dbReference type="EC" id="2.1.1.348"/>
    </reaction>
</comment>
<comment type="similarity">
    <text evidence="6">Belongs to the MT-A70-like family.</text>
</comment>
<organism evidence="8 9">
    <name type="scientific">Lunasporangiospora selenospora</name>
    <dbReference type="NCBI Taxonomy" id="979761"/>
    <lineage>
        <taxon>Eukaryota</taxon>
        <taxon>Fungi</taxon>
        <taxon>Fungi incertae sedis</taxon>
        <taxon>Mucoromycota</taxon>
        <taxon>Mortierellomycotina</taxon>
        <taxon>Mortierellomycetes</taxon>
        <taxon>Mortierellales</taxon>
        <taxon>Mortierellaceae</taxon>
        <taxon>Lunasporangiospora</taxon>
    </lineage>
</organism>
<dbReference type="GO" id="GO:0003676">
    <property type="term" value="F:nucleic acid binding"/>
    <property type="evidence" value="ECO:0007669"/>
    <property type="project" value="InterPro"/>
</dbReference>
<dbReference type="GO" id="GO:0005634">
    <property type="term" value="C:nucleus"/>
    <property type="evidence" value="ECO:0007669"/>
    <property type="project" value="TreeGrafter"/>
</dbReference>
<dbReference type="EMBL" id="JAABOA010001187">
    <property type="protein sequence ID" value="KAF9582096.1"/>
    <property type="molecule type" value="Genomic_DNA"/>
</dbReference>
<dbReference type="InterPro" id="IPR029063">
    <property type="entry name" value="SAM-dependent_MTases_sf"/>
</dbReference>
<dbReference type="PANTHER" id="PTHR12829:SF7">
    <property type="entry name" value="N6-ADENOSINE-METHYLTRANSFERASE CATALYTIC SUBUNIT"/>
    <property type="match status" value="1"/>
</dbReference>
<evidence type="ECO:0000256" key="1">
    <source>
        <dbReference type="ARBA" id="ARBA00012160"/>
    </source>
</evidence>
<feature type="compositionally biased region" description="Low complexity" evidence="7">
    <location>
        <begin position="12"/>
        <end position="34"/>
    </location>
</feature>
<proteinExistence type="inferred from homology"/>
<feature type="region of interest" description="Disordered" evidence="7">
    <location>
        <begin position="1"/>
        <end position="34"/>
    </location>
</feature>
<dbReference type="Proteomes" id="UP000780801">
    <property type="component" value="Unassembled WGS sequence"/>
</dbReference>
<dbReference type="GO" id="GO:0001734">
    <property type="term" value="F:mRNA m(6)A methyltransferase activity"/>
    <property type="evidence" value="ECO:0007669"/>
    <property type="project" value="UniProtKB-EC"/>
</dbReference>
<name>A0A9P6FWQ0_9FUNG</name>
<dbReference type="PROSITE" id="PS00092">
    <property type="entry name" value="N6_MTASE"/>
    <property type="match status" value="1"/>
</dbReference>
<keyword evidence="2" id="KW-0489">Methyltransferase</keyword>
<evidence type="ECO:0000256" key="2">
    <source>
        <dbReference type="ARBA" id="ARBA00022603"/>
    </source>
</evidence>
<keyword evidence="9" id="KW-1185">Reference proteome</keyword>
<sequence length="230" mass="25578">MNLPEEVVMSDSGNESESGNSSSNNAASSTSSLSLATGGRLAKLLLREQEIIKTLEALTQDIQQLEQGIQGNKDGGEEEDSKTEGGEPDLGGGMDLEEFEAPEWCVPIKANVMTYDWDNLAAECQFDVILMDPPWQLATHAPTRGVAIAYQQLPDICIEDLPVPKLSSNGFIFIWVINNKYAKAFDLMRKWGYRYVDDITWVKQTVNRRMAKGHGYYLQHAKETCLVGKK</sequence>
<dbReference type="AlphaFoldDB" id="A0A9P6FWQ0"/>
<evidence type="ECO:0000256" key="4">
    <source>
        <dbReference type="ARBA" id="ARBA00022691"/>
    </source>
</evidence>
<dbReference type="PROSITE" id="PS51143">
    <property type="entry name" value="MT_A70"/>
    <property type="match status" value="1"/>
</dbReference>
<dbReference type="Pfam" id="PF05063">
    <property type="entry name" value="MT-A70"/>
    <property type="match status" value="1"/>
</dbReference>
<evidence type="ECO:0000256" key="7">
    <source>
        <dbReference type="SAM" id="MobiDB-lite"/>
    </source>
</evidence>
<protein>
    <recommendedName>
        <fullName evidence="1">mRNA m(6)A methyltransferase</fullName>
        <ecNumber evidence="1">2.1.1.348</ecNumber>
    </recommendedName>
</protein>
<dbReference type="EC" id="2.1.1.348" evidence="1"/>
<dbReference type="GO" id="GO:0036396">
    <property type="term" value="C:RNA N6-methyladenosine methyltransferase complex"/>
    <property type="evidence" value="ECO:0007669"/>
    <property type="project" value="TreeGrafter"/>
</dbReference>
<gene>
    <name evidence="8" type="ORF">BGW38_000651</name>
</gene>
<comment type="caution">
    <text evidence="8">The sequence shown here is derived from an EMBL/GenBank/DDBJ whole genome shotgun (WGS) entry which is preliminary data.</text>
</comment>